<feature type="domain" description="NodB homology" evidence="2">
    <location>
        <begin position="74"/>
        <end position="183"/>
    </location>
</feature>
<sequence>MSTTTGDDVPLDSHDRYDYSPITEGAPGTWPGGRRLAVYVALGIEDYHFGAGQTENLLEGVPAPDLVNTSWRDYGNRVGAFRVLDRLAELGIPATILLNTAVYDTAPELLAHARAHGAELIGHGVSNSDSLEGLSEPDEKAYLLSVADRIAAEEGAAPQGWSSPWLTHTDATVDLLGETGYRYLLDLRLDDRPVWLTTRSEPLLAIPYALELNDSTSVIGRGVGAAEFADMLIDEFDELLVSGGDQPLVMSIVVHSFISGAPFRLRQLTRALEHLVARRDDVWFAQPRDIYDAVRARTGAGTGVDETEEAQDVLS</sequence>
<evidence type="ECO:0000259" key="2">
    <source>
        <dbReference type="Pfam" id="PF01522"/>
    </source>
</evidence>
<dbReference type="CDD" id="cd10979">
    <property type="entry name" value="CE4_PuuE_like"/>
    <property type="match status" value="1"/>
</dbReference>
<dbReference type="RefSeq" id="WP_344797144.1">
    <property type="nucleotide sequence ID" value="NZ_BAABAU010000004.1"/>
</dbReference>
<evidence type="ECO:0000256" key="1">
    <source>
        <dbReference type="SAM" id="MobiDB-lite"/>
    </source>
</evidence>
<dbReference type="Proteomes" id="UP001501594">
    <property type="component" value="Unassembled WGS sequence"/>
</dbReference>
<dbReference type="InterPro" id="IPR002509">
    <property type="entry name" value="NODB_dom"/>
</dbReference>
<evidence type="ECO:0000313" key="3">
    <source>
        <dbReference type="EMBL" id="GAA4267123.1"/>
    </source>
</evidence>
<accession>A0ABP8E4I6</accession>
<comment type="caution">
    <text evidence="3">The sequence shown here is derived from an EMBL/GenBank/DDBJ whole genome shotgun (WGS) entry which is preliminary data.</text>
</comment>
<name>A0ABP8E4I6_9MICO</name>
<dbReference type="SUPFAM" id="SSF88713">
    <property type="entry name" value="Glycoside hydrolase/deacetylase"/>
    <property type="match status" value="1"/>
</dbReference>
<protein>
    <submittedName>
        <fullName evidence="3">Polysaccharide deacetylase family protein</fullName>
    </submittedName>
</protein>
<proteinExistence type="predicted"/>
<dbReference type="EMBL" id="BAABAU010000004">
    <property type="protein sequence ID" value="GAA4267123.1"/>
    <property type="molecule type" value="Genomic_DNA"/>
</dbReference>
<keyword evidence="4" id="KW-1185">Reference proteome</keyword>
<dbReference type="Gene3D" id="3.20.20.370">
    <property type="entry name" value="Glycoside hydrolase/deacetylase"/>
    <property type="match status" value="1"/>
</dbReference>
<gene>
    <name evidence="3" type="ORF">GCM10022256_27350</name>
</gene>
<feature type="region of interest" description="Disordered" evidence="1">
    <location>
        <begin position="1"/>
        <end position="24"/>
    </location>
</feature>
<evidence type="ECO:0000313" key="4">
    <source>
        <dbReference type="Proteomes" id="UP001501594"/>
    </source>
</evidence>
<dbReference type="InterPro" id="IPR011330">
    <property type="entry name" value="Glyco_hydro/deAcase_b/a-brl"/>
</dbReference>
<dbReference type="Pfam" id="PF01522">
    <property type="entry name" value="Polysacc_deac_1"/>
    <property type="match status" value="1"/>
</dbReference>
<organism evidence="3 4">
    <name type="scientific">Frondihabitans peucedani</name>
    <dbReference type="NCBI Taxonomy" id="598626"/>
    <lineage>
        <taxon>Bacteria</taxon>
        <taxon>Bacillati</taxon>
        <taxon>Actinomycetota</taxon>
        <taxon>Actinomycetes</taxon>
        <taxon>Micrococcales</taxon>
        <taxon>Microbacteriaceae</taxon>
        <taxon>Frondihabitans</taxon>
    </lineage>
</organism>
<reference evidence="4" key="1">
    <citation type="journal article" date="2019" name="Int. J. Syst. Evol. Microbiol.">
        <title>The Global Catalogue of Microorganisms (GCM) 10K type strain sequencing project: providing services to taxonomists for standard genome sequencing and annotation.</title>
        <authorList>
            <consortium name="The Broad Institute Genomics Platform"/>
            <consortium name="The Broad Institute Genome Sequencing Center for Infectious Disease"/>
            <person name="Wu L."/>
            <person name="Ma J."/>
        </authorList>
    </citation>
    <scope>NUCLEOTIDE SEQUENCE [LARGE SCALE GENOMIC DNA]</scope>
    <source>
        <strain evidence="4">JCM 17442</strain>
    </source>
</reference>
<dbReference type="PANTHER" id="PTHR43123:SF4">
    <property type="entry name" value="POLYSACCHARIDE DEACETYLASE"/>
    <property type="match status" value="1"/>
</dbReference>
<dbReference type="PANTHER" id="PTHR43123">
    <property type="entry name" value="POLYSACCHARIDE DEACETYLASE-RELATED"/>
    <property type="match status" value="1"/>
</dbReference>